<name>A0A0J9VHQ8_FUSO4</name>
<evidence type="ECO:0000313" key="2">
    <source>
        <dbReference type="EMBL" id="KNB10385.1"/>
    </source>
</evidence>
<keyword evidence="1" id="KW-0472">Membrane</keyword>
<reference evidence="2" key="2">
    <citation type="journal article" date="2010" name="Nature">
        <title>Comparative genomics reveals mobile pathogenicity chromosomes in Fusarium.</title>
        <authorList>
            <person name="Ma L.J."/>
            <person name="van der Does H.C."/>
            <person name="Borkovich K.A."/>
            <person name="Coleman J.J."/>
            <person name="Daboussi M.J."/>
            <person name="Di Pietro A."/>
            <person name="Dufresne M."/>
            <person name="Freitag M."/>
            <person name="Grabherr M."/>
            <person name="Henrissat B."/>
            <person name="Houterman P.M."/>
            <person name="Kang S."/>
            <person name="Shim W.B."/>
            <person name="Woloshuk C."/>
            <person name="Xie X."/>
            <person name="Xu J.R."/>
            <person name="Antoniw J."/>
            <person name="Baker S.E."/>
            <person name="Bluhm B.H."/>
            <person name="Breakspear A."/>
            <person name="Brown D.W."/>
            <person name="Butchko R.A."/>
            <person name="Chapman S."/>
            <person name="Coulson R."/>
            <person name="Coutinho P.M."/>
            <person name="Danchin E.G."/>
            <person name="Diener A."/>
            <person name="Gale L.R."/>
            <person name="Gardiner D.M."/>
            <person name="Goff S."/>
            <person name="Hammond-Kosack K.E."/>
            <person name="Hilburn K."/>
            <person name="Hua-Van A."/>
            <person name="Jonkers W."/>
            <person name="Kazan K."/>
            <person name="Kodira C.D."/>
            <person name="Koehrsen M."/>
            <person name="Kumar L."/>
            <person name="Lee Y.H."/>
            <person name="Li L."/>
            <person name="Manners J.M."/>
            <person name="Miranda-Saavedra D."/>
            <person name="Mukherjee M."/>
            <person name="Park G."/>
            <person name="Park J."/>
            <person name="Park S.Y."/>
            <person name="Proctor R.H."/>
            <person name="Regev A."/>
            <person name="Ruiz-Roldan M.C."/>
            <person name="Sain D."/>
            <person name="Sakthikumar S."/>
            <person name="Sykes S."/>
            <person name="Schwartz D.C."/>
            <person name="Turgeon B.G."/>
            <person name="Wapinski I."/>
            <person name="Yoder O."/>
            <person name="Young S."/>
            <person name="Zeng Q."/>
            <person name="Zhou S."/>
            <person name="Galagan J."/>
            <person name="Cuomo C.A."/>
            <person name="Kistler H.C."/>
            <person name="Rep M."/>
        </authorList>
    </citation>
    <scope>NUCLEOTIDE SEQUENCE [LARGE SCALE GENOMIC DNA]</scope>
    <source>
        <strain evidence="2">4287</strain>
    </source>
</reference>
<keyword evidence="1" id="KW-0812">Transmembrane</keyword>
<dbReference type="EMBL" id="DS231708">
    <property type="protein sequence ID" value="KNB10385.1"/>
    <property type="molecule type" value="Genomic_DNA"/>
</dbReference>
<dbReference type="VEuPathDB" id="FungiDB:FOXG_20336"/>
<dbReference type="KEGG" id="fox:FOXG_20336"/>
<feature type="transmembrane region" description="Helical" evidence="1">
    <location>
        <begin position="12"/>
        <end position="39"/>
    </location>
</feature>
<accession>A0A0J9VHQ8</accession>
<evidence type="ECO:0000313" key="3">
    <source>
        <dbReference type="Proteomes" id="UP000009097"/>
    </source>
</evidence>
<dbReference type="RefSeq" id="XP_018248430.1">
    <property type="nucleotide sequence ID" value="XM_018400619.1"/>
</dbReference>
<proteinExistence type="predicted"/>
<reference evidence="2" key="1">
    <citation type="submission" date="2007-04" db="EMBL/GenBank/DDBJ databases">
        <authorList>
            <consortium name="The Broad Institute Genome Sequencing Platform"/>
            <person name="Birren B."/>
            <person name="Lander E."/>
            <person name="Galagan J."/>
            <person name="Nusbaum C."/>
            <person name="Devon K."/>
            <person name="Ma L.-J."/>
            <person name="Jaffe D."/>
            <person name="Butler J."/>
            <person name="Alvarez P."/>
            <person name="Gnerre S."/>
            <person name="Grabherr M."/>
            <person name="Kleber M."/>
            <person name="Mauceli E."/>
            <person name="Brockman W."/>
            <person name="MacCallum I.A."/>
            <person name="Young S."/>
            <person name="LaButti K."/>
            <person name="DeCaprio D."/>
            <person name="Crawford M."/>
            <person name="Koehrsen M."/>
            <person name="Engels R."/>
            <person name="Montgomery P."/>
            <person name="Pearson M."/>
            <person name="Howarth C."/>
            <person name="Larson L."/>
            <person name="White J."/>
            <person name="O'Leary S."/>
            <person name="Kodira C."/>
            <person name="Zeng Q."/>
            <person name="Yandava C."/>
            <person name="Alvarado L."/>
            <person name="Kistler C."/>
            <person name="Shim W.-B."/>
            <person name="Kang S."/>
            <person name="Woloshuk C."/>
        </authorList>
    </citation>
    <scope>NUCLEOTIDE SEQUENCE</scope>
    <source>
        <strain evidence="2">4287</strain>
    </source>
</reference>
<protein>
    <submittedName>
        <fullName evidence="2">Uncharacterized protein</fullName>
    </submittedName>
</protein>
<sequence>MLYLQADMKVLHIFLAVWANVSIISMQGIATLTFWGAGWQLQGSKLKKKE</sequence>
<dbReference type="GeneID" id="28961042"/>
<keyword evidence="1" id="KW-1133">Transmembrane helix</keyword>
<gene>
    <name evidence="2" type="ORF">FOXG_20336</name>
</gene>
<dbReference type="AlphaFoldDB" id="A0A0J9VHQ8"/>
<dbReference type="Proteomes" id="UP000009097">
    <property type="component" value="Unassembled WGS sequence"/>
</dbReference>
<organism evidence="2 3">
    <name type="scientific">Fusarium oxysporum f. sp. lycopersici (strain 4287 / CBS 123668 / FGSC 9935 / NRRL 34936)</name>
    <name type="common">Fusarium vascular wilt of tomato</name>
    <dbReference type="NCBI Taxonomy" id="426428"/>
    <lineage>
        <taxon>Eukaryota</taxon>
        <taxon>Fungi</taxon>
        <taxon>Dikarya</taxon>
        <taxon>Ascomycota</taxon>
        <taxon>Pezizomycotina</taxon>
        <taxon>Sordariomycetes</taxon>
        <taxon>Hypocreomycetidae</taxon>
        <taxon>Hypocreales</taxon>
        <taxon>Nectriaceae</taxon>
        <taxon>Fusarium</taxon>
        <taxon>Fusarium oxysporum species complex</taxon>
    </lineage>
</organism>
<evidence type="ECO:0000256" key="1">
    <source>
        <dbReference type="SAM" id="Phobius"/>
    </source>
</evidence>